<keyword evidence="4" id="KW-1185">Reference proteome</keyword>
<accession>A0ABU1A9D0</accession>
<evidence type="ECO:0000256" key="2">
    <source>
        <dbReference type="HAMAP-Rule" id="MF_01126"/>
    </source>
</evidence>
<dbReference type="Pfam" id="PF09902">
    <property type="entry name" value="DUF2129"/>
    <property type="match status" value="1"/>
</dbReference>
<reference evidence="3 4" key="1">
    <citation type="journal article" date="2023" name="Int. J. Syst. Evol. Microbiol.">
        <title>Lactiplantibacillus brownii sp. nov., a novel psychrotolerant species isolated from sauerkraut.</title>
        <authorList>
            <person name="Heng Y.C."/>
            <person name="Silvaraju S."/>
            <person name="Lee J.K.Y."/>
            <person name="Kittelmann S."/>
        </authorList>
    </citation>
    <scope>NUCLEOTIDE SEQUENCE [LARGE SCALE GENOMIC DNA]</scope>
    <source>
        <strain evidence="3 4">WILCCON 0030</strain>
    </source>
</reference>
<comment type="subcellular location">
    <subcellularLocation>
        <location evidence="2">Cytoplasm</location>
    </subcellularLocation>
</comment>
<evidence type="ECO:0000313" key="4">
    <source>
        <dbReference type="Proteomes" id="UP001227831"/>
    </source>
</evidence>
<organism evidence="3 4">
    <name type="scientific">Lactiplantibacillus brownii</name>
    <dbReference type="NCBI Taxonomy" id="3069269"/>
    <lineage>
        <taxon>Bacteria</taxon>
        <taxon>Bacillati</taxon>
        <taxon>Bacillota</taxon>
        <taxon>Bacilli</taxon>
        <taxon>Lactobacillales</taxon>
        <taxon>Lactobacillaceae</taxon>
        <taxon>Lactiplantibacillus</taxon>
    </lineage>
</organism>
<gene>
    <name evidence="3" type="ORF">RA086_08060</name>
</gene>
<comment type="similarity">
    <text evidence="2">Belongs to the UPF0298 family.</text>
</comment>
<dbReference type="RefSeq" id="WP_308703321.1">
    <property type="nucleotide sequence ID" value="NZ_AP027463.1"/>
</dbReference>
<dbReference type="EMBL" id="JAVCWF010000001">
    <property type="protein sequence ID" value="MDQ7937583.1"/>
    <property type="molecule type" value="Genomic_DNA"/>
</dbReference>
<protein>
    <recommendedName>
        <fullName evidence="2">UPF0298 protein RA086_08060</fullName>
    </recommendedName>
</protein>
<dbReference type="PIRSF" id="PIRSF031653">
    <property type="entry name" value="UCP031653"/>
    <property type="match status" value="1"/>
</dbReference>
<proteinExistence type="inferred from homology"/>
<keyword evidence="1 2" id="KW-0963">Cytoplasm</keyword>
<sequence length="98" mass="11756">MEFKIKPRRSVIVYLHSMKQIRQLKRFGVLQYQSRQGHYVILYMDETQVQPTMAKLKKMNFVRRVEPSYRPDIDMNFGERVDKGFFKPQTGVPVDDED</sequence>
<comment type="caution">
    <text evidence="3">The sequence shown here is derived from an EMBL/GenBank/DDBJ whole genome shotgun (WGS) entry which is preliminary data.</text>
</comment>
<dbReference type="Proteomes" id="UP001227831">
    <property type="component" value="Unassembled WGS sequence"/>
</dbReference>
<name>A0ABU1A9D0_9LACO</name>
<evidence type="ECO:0000313" key="3">
    <source>
        <dbReference type="EMBL" id="MDQ7937583.1"/>
    </source>
</evidence>
<dbReference type="InterPro" id="IPR016979">
    <property type="entry name" value="DUF2129"/>
</dbReference>
<dbReference type="HAMAP" id="MF_01126">
    <property type="entry name" value="UPF0298"/>
    <property type="match status" value="1"/>
</dbReference>
<evidence type="ECO:0000256" key="1">
    <source>
        <dbReference type="ARBA" id="ARBA00022490"/>
    </source>
</evidence>